<dbReference type="Proteomes" id="UP000050580">
    <property type="component" value="Unassembled WGS sequence"/>
</dbReference>
<evidence type="ECO:0000313" key="8">
    <source>
        <dbReference type="Proteomes" id="UP000050580"/>
    </source>
</evidence>
<feature type="transmembrane region" description="Helical" evidence="5">
    <location>
        <begin position="115"/>
        <end position="135"/>
    </location>
</feature>
<organism evidence="7 8">
    <name type="scientific">Lampropedia cohaerens</name>
    <dbReference type="NCBI Taxonomy" id="1610491"/>
    <lineage>
        <taxon>Bacteria</taxon>
        <taxon>Pseudomonadati</taxon>
        <taxon>Pseudomonadota</taxon>
        <taxon>Betaproteobacteria</taxon>
        <taxon>Burkholderiales</taxon>
        <taxon>Comamonadaceae</taxon>
        <taxon>Lampropedia</taxon>
    </lineage>
</organism>
<comment type="subcellular location">
    <subcellularLocation>
        <location evidence="1">Membrane</location>
        <topology evidence="1">Multi-pass membrane protein</topology>
    </subcellularLocation>
</comment>
<dbReference type="Pfam" id="PF04932">
    <property type="entry name" value="Wzy_C"/>
    <property type="match status" value="1"/>
</dbReference>
<feature type="transmembrane region" description="Helical" evidence="5">
    <location>
        <begin position="32"/>
        <end position="51"/>
    </location>
</feature>
<dbReference type="InterPro" id="IPR007016">
    <property type="entry name" value="O-antigen_ligase-rel_domated"/>
</dbReference>
<proteinExistence type="predicted"/>
<feature type="transmembrane region" description="Helical" evidence="5">
    <location>
        <begin position="409"/>
        <end position="426"/>
    </location>
</feature>
<dbReference type="InterPro" id="IPR051533">
    <property type="entry name" value="WaaL-like"/>
</dbReference>
<evidence type="ECO:0000313" key="7">
    <source>
        <dbReference type="EMBL" id="KKW69160.1"/>
    </source>
</evidence>
<feature type="transmembrane region" description="Helical" evidence="5">
    <location>
        <begin position="147"/>
        <end position="169"/>
    </location>
</feature>
<feature type="transmembrane region" description="Helical" evidence="5">
    <location>
        <begin position="63"/>
        <end position="79"/>
    </location>
</feature>
<evidence type="ECO:0000256" key="4">
    <source>
        <dbReference type="ARBA" id="ARBA00023136"/>
    </source>
</evidence>
<dbReference type="PANTHER" id="PTHR37422:SF17">
    <property type="entry name" value="O-ANTIGEN LIGASE"/>
    <property type="match status" value="1"/>
</dbReference>
<evidence type="ECO:0000256" key="1">
    <source>
        <dbReference type="ARBA" id="ARBA00004141"/>
    </source>
</evidence>
<evidence type="ECO:0000256" key="3">
    <source>
        <dbReference type="ARBA" id="ARBA00022989"/>
    </source>
</evidence>
<name>A0A0U1Q350_9BURK</name>
<dbReference type="PANTHER" id="PTHR37422">
    <property type="entry name" value="TEICHURONIC ACID BIOSYNTHESIS PROTEIN TUAE"/>
    <property type="match status" value="1"/>
</dbReference>
<feature type="transmembrane region" description="Helical" evidence="5">
    <location>
        <begin position="232"/>
        <end position="250"/>
    </location>
</feature>
<dbReference type="GO" id="GO:0016020">
    <property type="term" value="C:membrane"/>
    <property type="evidence" value="ECO:0007669"/>
    <property type="project" value="UniProtKB-SubCell"/>
</dbReference>
<feature type="domain" description="O-antigen ligase-related" evidence="6">
    <location>
        <begin position="187"/>
        <end position="345"/>
    </location>
</feature>
<keyword evidence="8" id="KW-1185">Reference proteome</keyword>
<sequence>MCSVPQGTGLAKATSVCAFMVPGLALWMPSGYSWGALLLLVLALGSVHRWLPRSFHTVDTGTWLLGATILGIGLIWIVQSDPSLGAARWDRFSKLALSLPCLVYAVTYAPSVRSVVWGVAVGCWGAGLIAMWQVYGLGLPRANGHTNAIQFGNLALLLGALAAIFLLCLYQYLGRVLRLGLLLGIGLAAQASLLSLSRGGWLALVFLPVLAFPSLALVGWRSLKVAVRRHCVLGLSLLVLVSVPIVLNVPQLQTRMAALNAELAAYQQSGDASTSIGHRLEHWRLAWHMGLERPWLGWGDAGYSLRKHELVAAGQFDASTLEFDHAHNEMLDMFAKRGVAGLTALMALYLVPLALFWPGAGWRRRWQQHGLRTRVGAAAPALRLGGVAIVLMYVGFGWTQVFFAHNSGVMFYVFMLILFWAALRCLEKASVSTAGQRNRPGPVDVVDTVP</sequence>
<keyword evidence="2 5" id="KW-0812">Transmembrane</keyword>
<keyword evidence="4 5" id="KW-0472">Membrane</keyword>
<comment type="caution">
    <text evidence="7">The sequence shown here is derived from an EMBL/GenBank/DDBJ whole genome shotgun (WGS) entry which is preliminary data.</text>
</comment>
<dbReference type="AlphaFoldDB" id="A0A0U1Q350"/>
<evidence type="ECO:0000256" key="5">
    <source>
        <dbReference type="SAM" id="Phobius"/>
    </source>
</evidence>
<protein>
    <recommendedName>
        <fullName evidence="6">O-antigen ligase-related domain-containing protein</fullName>
    </recommendedName>
</protein>
<dbReference type="PATRIC" id="fig|1610491.3.peg.401"/>
<evidence type="ECO:0000259" key="6">
    <source>
        <dbReference type="Pfam" id="PF04932"/>
    </source>
</evidence>
<feature type="transmembrane region" description="Helical" evidence="5">
    <location>
        <begin position="381"/>
        <end position="403"/>
    </location>
</feature>
<dbReference type="STRING" id="1610491.AAV94_01935"/>
<dbReference type="EMBL" id="LBNQ01000009">
    <property type="protein sequence ID" value="KKW69160.1"/>
    <property type="molecule type" value="Genomic_DNA"/>
</dbReference>
<reference evidence="7 8" key="1">
    <citation type="submission" date="2015-05" db="EMBL/GenBank/DDBJ databases">
        <title>Draft genome sequence of Lampropedia sp. CT6, isolated from the microbial mat of a hot water spring, located at Manikaran, India.</title>
        <authorList>
            <person name="Tripathi C."/>
            <person name="Rani P."/>
            <person name="Mahato N.K."/>
            <person name="Lal R."/>
        </authorList>
    </citation>
    <scope>NUCLEOTIDE SEQUENCE [LARGE SCALE GENOMIC DNA]</scope>
    <source>
        <strain evidence="7 8">CT6</strain>
    </source>
</reference>
<feature type="transmembrane region" description="Helical" evidence="5">
    <location>
        <begin position="200"/>
        <end position="220"/>
    </location>
</feature>
<keyword evidence="3 5" id="KW-1133">Transmembrane helix</keyword>
<accession>A0A0U1Q350</accession>
<gene>
    <name evidence="7" type="ORF">AAV94_01935</name>
</gene>
<feature type="transmembrane region" description="Helical" evidence="5">
    <location>
        <begin position="339"/>
        <end position="360"/>
    </location>
</feature>
<evidence type="ECO:0000256" key="2">
    <source>
        <dbReference type="ARBA" id="ARBA00022692"/>
    </source>
</evidence>